<dbReference type="Pfam" id="PF10027">
    <property type="entry name" value="DUF2269"/>
    <property type="match status" value="1"/>
</dbReference>
<dbReference type="InterPro" id="IPR018729">
    <property type="entry name" value="DUF2269_transmembrane"/>
</dbReference>
<evidence type="ECO:0000313" key="3">
    <source>
        <dbReference type="Proteomes" id="UP000618591"/>
    </source>
</evidence>
<feature type="transmembrane region" description="Helical" evidence="1">
    <location>
        <begin position="52"/>
        <end position="72"/>
    </location>
</feature>
<feature type="transmembrane region" description="Helical" evidence="1">
    <location>
        <begin position="6"/>
        <end position="31"/>
    </location>
</feature>
<feature type="transmembrane region" description="Helical" evidence="1">
    <location>
        <begin position="84"/>
        <end position="104"/>
    </location>
</feature>
<feature type="transmembrane region" description="Helical" evidence="1">
    <location>
        <begin position="131"/>
        <end position="151"/>
    </location>
</feature>
<organism evidence="2 3">
    <name type="scientific">Sphingomonas psychrolutea</name>
    <dbReference type="NCBI Taxonomy" id="1259676"/>
    <lineage>
        <taxon>Bacteria</taxon>
        <taxon>Pseudomonadati</taxon>
        <taxon>Pseudomonadota</taxon>
        <taxon>Alphaproteobacteria</taxon>
        <taxon>Sphingomonadales</taxon>
        <taxon>Sphingomonadaceae</taxon>
        <taxon>Sphingomonas</taxon>
    </lineage>
</organism>
<keyword evidence="1" id="KW-0812">Transmembrane</keyword>
<comment type="caution">
    <text evidence="2">The sequence shown here is derived from an EMBL/GenBank/DDBJ whole genome shotgun (WGS) entry which is preliminary data.</text>
</comment>
<dbReference type="RefSeq" id="WP_188446472.1">
    <property type="nucleotide sequence ID" value="NZ_BMDW01000008.1"/>
</dbReference>
<dbReference type="EMBL" id="BMDW01000008">
    <property type="protein sequence ID" value="GGA47319.1"/>
    <property type="molecule type" value="Genomic_DNA"/>
</dbReference>
<protein>
    <submittedName>
        <fullName evidence="2">Membrane protein</fullName>
    </submittedName>
</protein>
<reference evidence="3" key="1">
    <citation type="journal article" date="2019" name="Int. J. Syst. Evol. Microbiol.">
        <title>The Global Catalogue of Microorganisms (GCM) 10K type strain sequencing project: providing services to taxonomists for standard genome sequencing and annotation.</title>
        <authorList>
            <consortium name="The Broad Institute Genomics Platform"/>
            <consortium name="The Broad Institute Genome Sequencing Center for Infectious Disease"/>
            <person name="Wu L."/>
            <person name="Ma J."/>
        </authorList>
    </citation>
    <scope>NUCLEOTIDE SEQUENCE [LARGE SCALE GENOMIC DNA]</scope>
    <source>
        <strain evidence="3">CGMCC 1.10106</strain>
    </source>
</reference>
<accession>A0ABQ1GP21</accession>
<proteinExistence type="predicted"/>
<keyword evidence="3" id="KW-1185">Reference proteome</keyword>
<keyword evidence="1" id="KW-0472">Membrane</keyword>
<gene>
    <name evidence="2" type="ORF">GCM10011395_16990</name>
</gene>
<dbReference type="Proteomes" id="UP000618591">
    <property type="component" value="Unassembled WGS sequence"/>
</dbReference>
<evidence type="ECO:0000256" key="1">
    <source>
        <dbReference type="SAM" id="Phobius"/>
    </source>
</evidence>
<sequence>MAYETAKFIHILGIIMLLGNVTATAIWKFFADRSKDPKIVGFGQRLVTLTDWSLTVWGAALTMIGGYGAAAIAQMDLMSERWLVLGQILFVASGALWIGILVPLQIRMARMARAFEAGDTIPDAYWRASRIWFIVGLAITVPLVAAAWVMVAKPS</sequence>
<name>A0ABQ1GP21_9SPHN</name>
<evidence type="ECO:0000313" key="2">
    <source>
        <dbReference type="EMBL" id="GGA47319.1"/>
    </source>
</evidence>
<keyword evidence="1" id="KW-1133">Transmembrane helix</keyword>